<feature type="compositionally biased region" description="Basic and acidic residues" evidence="1">
    <location>
        <begin position="1120"/>
        <end position="1134"/>
    </location>
</feature>
<accession>A0AAN9A4X3</accession>
<evidence type="ECO:0000313" key="2">
    <source>
        <dbReference type="EMBL" id="KAK7069712.1"/>
    </source>
</evidence>
<dbReference type="EMBL" id="JAXCGZ010015927">
    <property type="protein sequence ID" value="KAK7069712.1"/>
    <property type="molecule type" value="Genomic_DNA"/>
</dbReference>
<feature type="region of interest" description="Disordered" evidence="1">
    <location>
        <begin position="1113"/>
        <end position="1134"/>
    </location>
</feature>
<name>A0AAN9A4X3_HALRR</name>
<feature type="region of interest" description="Disordered" evidence="1">
    <location>
        <begin position="61"/>
        <end position="82"/>
    </location>
</feature>
<organism evidence="2 3">
    <name type="scientific">Halocaridina rubra</name>
    <name type="common">Hawaiian red shrimp</name>
    <dbReference type="NCBI Taxonomy" id="373956"/>
    <lineage>
        <taxon>Eukaryota</taxon>
        <taxon>Metazoa</taxon>
        <taxon>Ecdysozoa</taxon>
        <taxon>Arthropoda</taxon>
        <taxon>Crustacea</taxon>
        <taxon>Multicrustacea</taxon>
        <taxon>Malacostraca</taxon>
        <taxon>Eumalacostraca</taxon>
        <taxon>Eucarida</taxon>
        <taxon>Decapoda</taxon>
        <taxon>Pleocyemata</taxon>
        <taxon>Caridea</taxon>
        <taxon>Atyoidea</taxon>
        <taxon>Atyidae</taxon>
        <taxon>Halocaridina</taxon>
    </lineage>
</organism>
<proteinExistence type="predicted"/>
<feature type="non-terminal residue" evidence="2">
    <location>
        <position position="1"/>
    </location>
</feature>
<feature type="compositionally biased region" description="Polar residues" evidence="1">
    <location>
        <begin position="343"/>
        <end position="353"/>
    </location>
</feature>
<sequence>VLVLVLATCVLGEKRPSSLNDGEVLSRTVSVRTPERVSNVISHFTPADHRFDAVGSVLISKDSGSPAEQSSQLDFGDASNADSSTLAQQRQVLPAVSKSLRRTVSVKTPERVSNVISHFTPADHRFEARGSVIIDDEVTNSPRPRTLNTSPQTQAPIRITPIPVASAPKPVSVRNNPAPNTGKLLSRTVSIKTPERVSSVISHFTPADHRFDATGSVVINQGSAIPSQSEKLNVVRPTPIAPALVATPAPVAPLVLRAEPVPSTGKSLSKTVSIKTPERVSSVISHFTPADHRFDATGSVVINQGSAKNLNVENPSKTFVRASPPPSISLAPVSVRSDPAPSTGKSLSRTVSVKTPERVSSVISHFTPADHRFDATGSVSINQGSSSVSHSKKLDVALPSPVVPAPVVAPAVSPAPVAPVVLRAKPSPSTGKSLSRTVSVKTPERVSSVISHFTPADHRFDATGSVIINQGSAGASQSKKLDVARPTPIAPAPFVAPAVAPAPVAPLVLRPKPILSTGKSLSRTVSIKTPERVSSLDIARPTPVTPARVVTPAVLPAPVAPVVLRAKSIPSTGKSLSRSVSVKTPERVSSVISHFTPADHRFDATGSVVINQGSAKNLNVGNPSKTFVRASPPPSISLAPVSVRSDPAPIDHRFDATGSVVINQGSASASRSKKLDNARPTPVAPAPVVAPAVAPAPVAPFVLRSKPVPSTGKSLSRTVSIKTPERVSSVISHFTPAVHRFDATGSVLINQGSSSVSQSKQFNAVRLAPVTPAPVVAPAAAPAPVAPVVLHAEPVSSTGKSLSRTVSVKTPERVSSVISHFTPADHRFDATGSVLINQGSSSVSQSKQFNAVRLAPVTPAPVVPPAVAPAPVAPVVLHAEPVSSTGKSLSRTVSVKTPERVSSVISHFTPADHRFDATGSVLINEGSTSAPSKKFDVRPVHSVPAPVEAPTPVAPVILRAEPVPKSGKSLSRTISVKSPDRVSSVISHFTPADHSYDATGSVVINEDSSASGKSLSSFSSGADRVEVSGSKIQAPVSTNFQSLSHKQNNRLALSAFGSQSSAVSNKQTTASPIKSSSFSSGTIRLASPLTRASNSVSSADLLAELAAFRAEAAASGPKSLELREEDSSNDQVRK</sequence>
<reference evidence="2 3" key="1">
    <citation type="submission" date="2023-11" db="EMBL/GenBank/DDBJ databases">
        <title>Halocaridina rubra genome assembly.</title>
        <authorList>
            <person name="Smith C."/>
        </authorList>
    </citation>
    <scope>NUCLEOTIDE SEQUENCE [LARGE SCALE GENOMIC DNA]</scope>
    <source>
        <strain evidence="2">EP-1</strain>
        <tissue evidence="2">Whole</tissue>
    </source>
</reference>
<keyword evidence="3" id="KW-1185">Reference proteome</keyword>
<dbReference type="Proteomes" id="UP001381693">
    <property type="component" value="Unassembled WGS sequence"/>
</dbReference>
<evidence type="ECO:0000313" key="3">
    <source>
        <dbReference type="Proteomes" id="UP001381693"/>
    </source>
</evidence>
<feature type="compositionally biased region" description="Polar residues" evidence="1">
    <location>
        <begin position="62"/>
        <end position="73"/>
    </location>
</feature>
<gene>
    <name evidence="2" type="ORF">SK128_014061</name>
</gene>
<feature type="region of interest" description="Disordered" evidence="1">
    <location>
        <begin position="315"/>
        <end position="353"/>
    </location>
</feature>
<comment type="caution">
    <text evidence="2">The sequence shown here is derived from an EMBL/GenBank/DDBJ whole genome shotgun (WGS) entry which is preliminary data.</text>
</comment>
<evidence type="ECO:0000256" key="1">
    <source>
        <dbReference type="SAM" id="MobiDB-lite"/>
    </source>
</evidence>
<dbReference type="AlphaFoldDB" id="A0AAN9A4X3"/>
<protein>
    <submittedName>
        <fullName evidence="2">Uncharacterized protein</fullName>
    </submittedName>
</protein>